<keyword evidence="6" id="KW-0325">Glycoprotein</keyword>
<feature type="transmembrane region" description="Helical" evidence="7">
    <location>
        <begin position="263"/>
        <end position="284"/>
    </location>
</feature>
<dbReference type="GO" id="GO:0005119">
    <property type="term" value="F:smoothened binding"/>
    <property type="evidence" value="ECO:0007669"/>
    <property type="project" value="TreeGrafter"/>
</dbReference>
<evidence type="ECO:0000259" key="8">
    <source>
        <dbReference type="PROSITE" id="PS50156"/>
    </source>
</evidence>
<dbReference type="InterPro" id="IPR000731">
    <property type="entry name" value="SSD"/>
</dbReference>
<name>A0A7R9GJF3_9CRUS</name>
<dbReference type="GO" id="GO:0097108">
    <property type="term" value="F:hedgehog family protein binding"/>
    <property type="evidence" value="ECO:0007669"/>
    <property type="project" value="TreeGrafter"/>
</dbReference>
<keyword evidence="5 7" id="KW-0472">Membrane</keyword>
<sequence length="295" mass="32449">MNPSRSGELFCVRFTELDRLMRCAVALTNGIKPNFRESSRLEPVRRSHPTFSDTPPNVGAELTGGCYGFATKYMHWPEQFVVGGTAKNRTGHIVRAEALQTTIQLMGERELFEQWSRHYKVHNIDWSVEKARQLIAAWQNKFAKAIEEHTNSLEAEVDESGKRGQNVPRLLVFSQCTLDMLLSKMSELSIMRAAVGIGIVDQHSAKPSTNTKGRAAGPNRVSVVTPAAPKHRRRGVLLTAFTVAAGLGLAALIGINFNATSTQVVPFLAVGLGAGDVFILFRVFGEVTRTSMPEN</sequence>
<protein>
    <recommendedName>
        <fullName evidence="8">SSD domain-containing protein</fullName>
    </recommendedName>
</protein>
<feature type="non-terminal residue" evidence="9">
    <location>
        <position position="1"/>
    </location>
</feature>
<dbReference type="Pfam" id="PF12349">
    <property type="entry name" value="Sterol-sensing"/>
    <property type="match status" value="1"/>
</dbReference>
<feature type="transmembrane region" description="Helical" evidence="7">
    <location>
        <begin position="236"/>
        <end position="257"/>
    </location>
</feature>
<dbReference type="GO" id="GO:0045879">
    <property type="term" value="P:negative regulation of smoothened signaling pathway"/>
    <property type="evidence" value="ECO:0007669"/>
    <property type="project" value="TreeGrafter"/>
</dbReference>
<dbReference type="PROSITE" id="PS50156">
    <property type="entry name" value="SSD"/>
    <property type="match status" value="1"/>
</dbReference>
<evidence type="ECO:0000313" key="9">
    <source>
        <dbReference type="EMBL" id="CAD7284657.1"/>
    </source>
</evidence>
<evidence type="ECO:0000313" key="10">
    <source>
        <dbReference type="Proteomes" id="UP000678499"/>
    </source>
</evidence>
<reference evidence="9" key="1">
    <citation type="submission" date="2020-11" db="EMBL/GenBank/DDBJ databases">
        <authorList>
            <person name="Tran Van P."/>
        </authorList>
    </citation>
    <scope>NUCLEOTIDE SEQUENCE</scope>
</reference>
<dbReference type="InterPro" id="IPR053958">
    <property type="entry name" value="HMGCR/SNAP/NPC1-like_SSD"/>
</dbReference>
<dbReference type="PANTHER" id="PTHR46022">
    <property type="entry name" value="PROTEIN PATCHED"/>
    <property type="match status" value="1"/>
</dbReference>
<dbReference type="EMBL" id="CAJPEX010009157">
    <property type="protein sequence ID" value="CAG0924809.1"/>
    <property type="molecule type" value="Genomic_DNA"/>
</dbReference>
<comment type="similarity">
    <text evidence="2">Belongs to the patched family.</text>
</comment>
<accession>A0A7R9GJF3</accession>
<evidence type="ECO:0000256" key="4">
    <source>
        <dbReference type="ARBA" id="ARBA00022989"/>
    </source>
</evidence>
<gene>
    <name evidence="9" type="ORF">NMOB1V02_LOCUS12262</name>
</gene>
<evidence type="ECO:0000256" key="6">
    <source>
        <dbReference type="ARBA" id="ARBA00023180"/>
    </source>
</evidence>
<evidence type="ECO:0000256" key="1">
    <source>
        <dbReference type="ARBA" id="ARBA00004141"/>
    </source>
</evidence>
<dbReference type="GO" id="GO:0005886">
    <property type="term" value="C:plasma membrane"/>
    <property type="evidence" value="ECO:0007669"/>
    <property type="project" value="TreeGrafter"/>
</dbReference>
<evidence type="ECO:0000256" key="3">
    <source>
        <dbReference type="ARBA" id="ARBA00022692"/>
    </source>
</evidence>
<dbReference type="PANTHER" id="PTHR46022:SF1">
    <property type="entry name" value="PROTEIN PATCHED"/>
    <property type="match status" value="1"/>
</dbReference>
<dbReference type="EMBL" id="OA891194">
    <property type="protein sequence ID" value="CAD7284657.1"/>
    <property type="molecule type" value="Genomic_DNA"/>
</dbReference>
<dbReference type="GO" id="GO:0008158">
    <property type="term" value="F:hedgehog receptor activity"/>
    <property type="evidence" value="ECO:0007669"/>
    <property type="project" value="TreeGrafter"/>
</dbReference>
<dbReference type="Proteomes" id="UP000678499">
    <property type="component" value="Unassembled WGS sequence"/>
</dbReference>
<keyword evidence="4 7" id="KW-1133">Transmembrane helix</keyword>
<evidence type="ECO:0000256" key="5">
    <source>
        <dbReference type="ARBA" id="ARBA00023136"/>
    </source>
</evidence>
<evidence type="ECO:0000256" key="7">
    <source>
        <dbReference type="SAM" id="Phobius"/>
    </source>
</evidence>
<organism evidence="9">
    <name type="scientific">Notodromas monacha</name>
    <dbReference type="NCBI Taxonomy" id="399045"/>
    <lineage>
        <taxon>Eukaryota</taxon>
        <taxon>Metazoa</taxon>
        <taxon>Ecdysozoa</taxon>
        <taxon>Arthropoda</taxon>
        <taxon>Crustacea</taxon>
        <taxon>Oligostraca</taxon>
        <taxon>Ostracoda</taxon>
        <taxon>Podocopa</taxon>
        <taxon>Podocopida</taxon>
        <taxon>Cypridocopina</taxon>
        <taxon>Cypridoidea</taxon>
        <taxon>Cyprididae</taxon>
        <taxon>Notodromas</taxon>
    </lineage>
</organism>
<feature type="domain" description="SSD" evidence="8">
    <location>
        <begin position="235"/>
        <end position="295"/>
    </location>
</feature>
<dbReference type="OrthoDB" id="5873834at2759"/>
<keyword evidence="3 7" id="KW-0812">Transmembrane</keyword>
<keyword evidence="10" id="KW-1185">Reference proteome</keyword>
<comment type="subcellular location">
    <subcellularLocation>
        <location evidence="1">Membrane</location>
        <topology evidence="1">Multi-pass membrane protein</topology>
    </subcellularLocation>
</comment>
<dbReference type="AlphaFoldDB" id="A0A7R9GJF3"/>
<proteinExistence type="inferred from homology"/>
<evidence type="ECO:0000256" key="2">
    <source>
        <dbReference type="ARBA" id="ARBA00005585"/>
    </source>
</evidence>